<protein>
    <submittedName>
        <fullName evidence="2">Acetyltransferase (GNAT) family protein</fullName>
    </submittedName>
</protein>
<dbReference type="CDD" id="cd04301">
    <property type="entry name" value="NAT_SF"/>
    <property type="match status" value="1"/>
</dbReference>
<dbReference type="RefSeq" id="WP_217899490.1">
    <property type="nucleotide sequence ID" value="NZ_FZNO01000051.1"/>
</dbReference>
<dbReference type="SUPFAM" id="SSF55729">
    <property type="entry name" value="Acyl-CoA N-acyltransferases (Nat)"/>
    <property type="match status" value="1"/>
</dbReference>
<evidence type="ECO:0000313" key="2">
    <source>
        <dbReference type="EMBL" id="SNR97261.1"/>
    </source>
</evidence>
<dbReference type="Gene3D" id="3.40.630.30">
    <property type="match status" value="1"/>
</dbReference>
<evidence type="ECO:0000259" key="1">
    <source>
        <dbReference type="PROSITE" id="PS51186"/>
    </source>
</evidence>
<dbReference type="EMBL" id="FZNO01000051">
    <property type="protein sequence ID" value="SNR97261.1"/>
    <property type="molecule type" value="Genomic_DNA"/>
</dbReference>
<dbReference type="GO" id="GO:0016747">
    <property type="term" value="F:acyltransferase activity, transferring groups other than amino-acyl groups"/>
    <property type="evidence" value="ECO:0007669"/>
    <property type="project" value="InterPro"/>
</dbReference>
<dbReference type="AlphaFoldDB" id="A0A239APJ1"/>
<dbReference type="InterPro" id="IPR000182">
    <property type="entry name" value="GNAT_dom"/>
</dbReference>
<organism evidence="2 3">
    <name type="scientific">Blastococcus mobilis</name>
    <dbReference type="NCBI Taxonomy" id="1938746"/>
    <lineage>
        <taxon>Bacteria</taxon>
        <taxon>Bacillati</taxon>
        <taxon>Actinomycetota</taxon>
        <taxon>Actinomycetes</taxon>
        <taxon>Geodermatophilales</taxon>
        <taxon>Geodermatophilaceae</taxon>
        <taxon>Blastococcus</taxon>
    </lineage>
</organism>
<name>A0A239APJ1_9ACTN</name>
<accession>A0A239APJ1</accession>
<keyword evidence="3" id="KW-1185">Reference proteome</keyword>
<sequence>MPLRADPDHDGMSLLCAPDGEVLARLRLRDDDGEQVAAGVTPVGRSLVPVVAQARLDLAGLRLDTPDDDLVAVLLADGLVLERASTTLRHDLVGLPEPAALPAGWSWLHAGWDEDLARALEAAYAPGHPDGRWTPADTEAVREMVEQGRPVPALVPASARVVGPDGRSAGHVLTAGPVPWTEDECGWVLNLAVAPWSQGRGLGRALLDRALHGTLQAGLPTLDLSVVDGGPARRMYDAVKSADVVYRARSHRVICAGWVRR</sequence>
<dbReference type="PROSITE" id="PS51186">
    <property type="entry name" value="GNAT"/>
    <property type="match status" value="1"/>
</dbReference>
<reference evidence="2 3" key="1">
    <citation type="submission" date="2017-06" db="EMBL/GenBank/DDBJ databases">
        <authorList>
            <person name="Kim H.J."/>
            <person name="Triplett B.A."/>
        </authorList>
    </citation>
    <scope>NUCLEOTIDE SEQUENCE [LARGE SCALE GENOMIC DNA]</scope>
    <source>
        <strain evidence="2 3">DSM 44272</strain>
    </source>
</reference>
<evidence type="ECO:0000313" key="3">
    <source>
        <dbReference type="Proteomes" id="UP000198403"/>
    </source>
</evidence>
<gene>
    <name evidence="2" type="ORF">SAMN06272737_15114</name>
</gene>
<dbReference type="InterPro" id="IPR016181">
    <property type="entry name" value="Acyl_CoA_acyltransferase"/>
</dbReference>
<keyword evidence="2" id="KW-0808">Transferase</keyword>
<proteinExistence type="predicted"/>
<dbReference type="Proteomes" id="UP000198403">
    <property type="component" value="Unassembled WGS sequence"/>
</dbReference>
<dbReference type="Pfam" id="PF00583">
    <property type="entry name" value="Acetyltransf_1"/>
    <property type="match status" value="1"/>
</dbReference>
<feature type="domain" description="N-acetyltransferase" evidence="1">
    <location>
        <begin position="91"/>
        <end position="261"/>
    </location>
</feature>